<name>A0AAW6TWC4_9BACT</name>
<evidence type="ECO:0000313" key="3">
    <source>
        <dbReference type="Proteomes" id="UP001431776"/>
    </source>
</evidence>
<evidence type="ECO:0000256" key="1">
    <source>
        <dbReference type="SAM" id="Phobius"/>
    </source>
</evidence>
<organism evidence="2 3">
    <name type="scientific">Anaerobaca lacustris</name>
    <dbReference type="NCBI Taxonomy" id="3044600"/>
    <lineage>
        <taxon>Bacteria</taxon>
        <taxon>Pseudomonadati</taxon>
        <taxon>Planctomycetota</taxon>
        <taxon>Phycisphaerae</taxon>
        <taxon>Sedimentisphaerales</taxon>
        <taxon>Anaerobacaceae</taxon>
        <taxon>Anaerobaca</taxon>
    </lineage>
</organism>
<gene>
    <name evidence="2" type="ORF">QJ522_12700</name>
</gene>
<dbReference type="EMBL" id="JASCXX010000014">
    <property type="protein sequence ID" value="MDI6449910.1"/>
    <property type="molecule type" value="Genomic_DNA"/>
</dbReference>
<feature type="transmembrane region" description="Helical" evidence="1">
    <location>
        <begin position="539"/>
        <end position="558"/>
    </location>
</feature>
<comment type="caution">
    <text evidence="2">The sequence shown here is derived from an EMBL/GenBank/DDBJ whole genome shotgun (WGS) entry which is preliminary data.</text>
</comment>
<dbReference type="SUPFAM" id="SSF82693">
    <property type="entry name" value="Multidrug efflux transporter AcrB pore domain, PN1, PN2, PC1 and PC2 subdomains"/>
    <property type="match status" value="2"/>
</dbReference>
<dbReference type="PANTHER" id="PTHR32063:SF33">
    <property type="entry name" value="RND SUPERFAMILY EFFLUX PUMP PERMEASE COMPONENT"/>
    <property type="match status" value="1"/>
</dbReference>
<feature type="transmembrane region" description="Helical" evidence="1">
    <location>
        <begin position="997"/>
        <end position="1023"/>
    </location>
</feature>
<dbReference type="SUPFAM" id="SSF82714">
    <property type="entry name" value="Multidrug efflux transporter AcrB TolC docking domain, DN and DC subdomains"/>
    <property type="match status" value="2"/>
</dbReference>
<dbReference type="Gene3D" id="3.30.70.1440">
    <property type="entry name" value="Multidrug efflux transporter AcrB pore domain"/>
    <property type="match status" value="1"/>
</dbReference>
<reference evidence="2" key="1">
    <citation type="submission" date="2023-05" db="EMBL/GenBank/DDBJ databases">
        <title>Anaerotaeda fermentans gen. nov., sp. nov., a novel anaerobic planctomycete of the new family within the order Sedimentisphaerales isolated from Taman Peninsula, Russia.</title>
        <authorList>
            <person name="Khomyakova M.A."/>
            <person name="Merkel A.Y."/>
            <person name="Slobodkin A.I."/>
        </authorList>
    </citation>
    <scope>NUCLEOTIDE SEQUENCE</scope>
    <source>
        <strain evidence="2">M17dextr</strain>
    </source>
</reference>
<dbReference type="GO" id="GO:0005886">
    <property type="term" value="C:plasma membrane"/>
    <property type="evidence" value="ECO:0007669"/>
    <property type="project" value="TreeGrafter"/>
</dbReference>
<dbReference type="SUPFAM" id="SSF82866">
    <property type="entry name" value="Multidrug efflux transporter AcrB transmembrane domain"/>
    <property type="match status" value="2"/>
</dbReference>
<dbReference type="InterPro" id="IPR027463">
    <property type="entry name" value="AcrB_DN_DC_subdom"/>
</dbReference>
<protein>
    <submittedName>
        <fullName evidence="2">Efflux RND transporter permease subunit</fullName>
    </submittedName>
</protein>
<keyword evidence="1" id="KW-1133">Transmembrane helix</keyword>
<dbReference type="Gene3D" id="3.30.70.1430">
    <property type="entry name" value="Multidrug efflux transporter AcrB pore domain"/>
    <property type="match status" value="2"/>
</dbReference>
<dbReference type="PANTHER" id="PTHR32063">
    <property type="match status" value="1"/>
</dbReference>
<dbReference type="Gene3D" id="3.30.2090.10">
    <property type="entry name" value="Multidrug efflux transporter AcrB TolC docking domain, DN and DC subdomains"/>
    <property type="match status" value="2"/>
</dbReference>
<dbReference type="Proteomes" id="UP001431776">
    <property type="component" value="Unassembled WGS sequence"/>
</dbReference>
<feature type="transmembrane region" description="Helical" evidence="1">
    <location>
        <begin position="25"/>
        <end position="43"/>
    </location>
</feature>
<dbReference type="RefSeq" id="WP_349245320.1">
    <property type="nucleotide sequence ID" value="NZ_JASCXX010000014.1"/>
</dbReference>
<dbReference type="Pfam" id="PF00873">
    <property type="entry name" value="ACR_tran"/>
    <property type="match status" value="1"/>
</dbReference>
<sequence length="1053" mass="116363">MSNLKPSAGHGESHGVLAWMIHNRITPNVMMAVFLLGGLFMATRIKQEVFPEFDLGIVTIRIIYPGSSPEEVEQGIILVVEEAIRGLDGIKEITASASEGMGMVTAELEEGGNQQRVYQDIKQQIDRITTFPLDAEEPEVSLRIIRREVLQIQLYGDTSEWVLRELAEQVRDRLLQDPDVTQVDLIGARRYEVAIEIDQDTLRTYGLTLDQVAQRVRATSVEIPGGTLETQAGDILLRVNERRNWAREFATIALVTTADGAVLTLDDVARISDTFEESDRYATYNGSPAVGLGVYRVGKQTPIGVSNAVRAAMIEIEEDLPPGIHWTISRDRSDIYRQRLTLLLKNAFYGLTLVLLLLGLFLNLKLAFWVTMGIPISFLGCFLFLPGMDVTINMISMFAFIIALGIVVDDAIVVGENIYEYRLRGMSFMRAATLGAREVLLPVTFSILTNIVAFMPLLYIPGTMGKIWRVIPYVVITVFAISWIEALLILPCHLAHAHRPKSQRPGLIGALQQGVSSGLEWFINRLYAPFLDFCIRFRMVTIGASVAILIVIVGYVASGRIGVILMPRIESDQSVVTATLPYGSPLSKAEEVRDRLLTAAEEVAAANGGEKLVEGIFALIDENVVGVTVYLTDPRIRPISTTRLTQLWRERTGPIPGLENLLFEADRGGPGGGAALTIELSHRDIDVLDAASAALAERLTDFSNLKDIDDGFTPGKRQLDFSLAEGGHALGLTQQALARQLRNAFYGSEAVRQQRGRNEVRVKVRLPRQQRIRQYDLEHLLIRTPRGTDVPLAQIAEVRPGRAYTTITRREGRRTVSVTANVEPMSQTSQLQVTLDQEVLPQLLEDFPGLSYAWEGRQQDMKESTASLFQGLVLALFAIYILLAIPFRSYTQPLLVMIAIPFGIVGAVLGHILMGYALSLQSLMGVVALSGVVVNDSLILIDYANRRTREGLCPFDAIHQAGVRRFRPILLTTLTTFGGLAPMIFETSRQARFMIPMAISLGYGILFATAISLVIVPCLYSIAEDVRRALLKLWPPQEDVDLVPGVPVDVGAR</sequence>
<dbReference type="GO" id="GO:0042910">
    <property type="term" value="F:xenobiotic transmembrane transporter activity"/>
    <property type="evidence" value="ECO:0007669"/>
    <property type="project" value="TreeGrafter"/>
</dbReference>
<keyword evidence="3" id="KW-1185">Reference proteome</keyword>
<feature type="transmembrane region" description="Helical" evidence="1">
    <location>
        <begin position="397"/>
        <end position="419"/>
    </location>
</feature>
<keyword evidence="1" id="KW-0472">Membrane</keyword>
<dbReference type="Gene3D" id="1.20.1640.10">
    <property type="entry name" value="Multidrug efflux transporter AcrB transmembrane domain"/>
    <property type="match status" value="2"/>
</dbReference>
<accession>A0AAW6TWC4</accession>
<keyword evidence="1" id="KW-0812">Transmembrane</keyword>
<feature type="transmembrane region" description="Helical" evidence="1">
    <location>
        <begin position="340"/>
        <end position="360"/>
    </location>
</feature>
<proteinExistence type="predicted"/>
<feature type="transmembrane region" description="Helical" evidence="1">
    <location>
        <begin position="439"/>
        <end position="458"/>
    </location>
</feature>
<dbReference type="Gene3D" id="3.30.70.1320">
    <property type="entry name" value="Multidrug efflux transporter AcrB pore domain like"/>
    <property type="match status" value="1"/>
</dbReference>
<feature type="transmembrane region" description="Helical" evidence="1">
    <location>
        <begin position="894"/>
        <end position="917"/>
    </location>
</feature>
<feature type="transmembrane region" description="Helical" evidence="1">
    <location>
        <begin position="868"/>
        <end position="887"/>
    </location>
</feature>
<feature type="transmembrane region" description="Helical" evidence="1">
    <location>
        <begin position="966"/>
        <end position="985"/>
    </location>
</feature>
<feature type="transmembrane region" description="Helical" evidence="1">
    <location>
        <begin position="470"/>
        <end position="490"/>
    </location>
</feature>
<dbReference type="AlphaFoldDB" id="A0AAW6TWC4"/>
<feature type="transmembrane region" description="Helical" evidence="1">
    <location>
        <begin position="366"/>
        <end position="385"/>
    </location>
</feature>
<evidence type="ECO:0000313" key="2">
    <source>
        <dbReference type="EMBL" id="MDI6449910.1"/>
    </source>
</evidence>
<dbReference type="InterPro" id="IPR001036">
    <property type="entry name" value="Acrflvin-R"/>
</dbReference>
<dbReference type="PRINTS" id="PR00702">
    <property type="entry name" value="ACRIFLAVINRP"/>
</dbReference>